<keyword evidence="1" id="KW-0732">Signal</keyword>
<dbReference type="AlphaFoldDB" id="A0A5C2SI73"/>
<protein>
    <recommendedName>
        <fullName evidence="4">Phosphatidylglycerol/phosphatidylinositol transfer protein</fullName>
    </recommendedName>
</protein>
<gene>
    <name evidence="2" type="ORF">L227DRAFT_562089</name>
</gene>
<proteinExistence type="predicted"/>
<feature type="signal peptide" evidence="1">
    <location>
        <begin position="1"/>
        <end position="19"/>
    </location>
</feature>
<dbReference type="EMBL" id="ML122258">
    <property type="protein sequence ID" value="RPD62829.1"/>
    <property type="molecule type" value="Genomic_DNA"/>
</dbReference>
<dbReference type="InterPro" id="IPR045469">
    <property type="entry name" value="Nis1"/>
</dbReference>
<dbReference type="OrthoDB" id="2841294at2759"/>
<reference evidence="2" key="1">
    <citation type="journal article" date="2018" name="Genome Biol. Evol.">
        <title>Genomics and development of Lentinus tigrinus, a white-rot wood-decaying mushroom with dimorphic fruiting bodies.</title>
        <authorList>
            <person name="Wu B."/>
            <person name="Xu Z."/>
            <person name="Knudson A."/>
            <person name="Carlson A."/>
            <person name="Chen N."/>
            <person name="Kovaka S."/>
            <person name="LaButti K."/>
            <person name="Lipzen A."/>
            <person name="Pennachio C."/>
            <person name="Riley R."/>
            <person name="Schakwitz W."/>
            <person name="Umezawa K."/>
            <person name="Ohm R.A."/>
            <person name="Grigoriev I.V."/>
            <person name="Nagy L.G."/>
            <person name="Gibbons J."/>
            <person name="Hibbett D."/>
        </authorList>
    </citation>
    <scope>NUCLEOTIDE SEQUENCE [LARGE SCALE GENOMIC DNA]</scope>
    <source>
        <strain evidence="2">ALCF2SS1-6</strain>
    </source>
</reference>
<evidence type="ECO:0008006" key="4">
    <source>
        <dbReference type="Google" id="ProtNLM"/>
    </source>
</evidence>
<evidence type="ECO:0000256" key="1">
    <source>
        <dbReference type="SAM" id="SignalP"/>
    </source>
</evidence>
<evidence type="ECO:0000313" key="2">
    <source>
        <dbReference type="EMBL" id="RPD62829.1"/>
    </source>
</evidence>
<name>A0A5C2SI73_9APHY</name>
<organism evidence="2 3">
    <name type="scientific">Lentinus tigrinus ALCF2SS1-6</name>
    <dbReference type="NCBI Taxonomy" id="1328759"/>
    <lineage>
        <taxon>Eukaryota</taxon>
        <taxon>Fungi</taxon>
        <taxon>Dikarya</taxon>
        <taxon>Basidiomycota</taxon>
        <taxon>Agaricomycotina</taxon>
        <taxon>Agaricomycetes</taxon>
        <taxon>Polyporales</taxon>
        <taxon>Polyporaceae</taxon>
        <taxon>Lentinus</taxon>
    </lineage>
</organism>
<keyword evidence="3" id="KW-1185">Reference proteome</keyword>
<accession>A0A5C2SI73</accession>
<feature type="chain" id="PRO_5023066317" description="Phosphatidylglycerol/phosphatidylinositol transfer protein" evidence="1">
    <location>
        <begin position="20"/>
        <end position="146"/>
    </location>
</feature>
<evidence type="ECO:0000313" key="3">
    <source>
        <dbReference type="Proteomes" id="UP000313359"/>
    </source>
</evidence>
<dbReference type="Proteomes" id="UP000313359">
    <property type="component" value="Unassembled WGS sequence"/>
</dbReference>
<dbReference type="Pfam" id="PF19271">
    <property type="entry name" value="Nis1"/>
    <property type="match status" value="1"/>
</dbReference>
<sequence>MQLFLTLTWLIAFIASALAQRIAVGAPAEWTNVQPGQNVTVRVDKPNSLSGSQDIAIAIGLWPCGSTACSNIDVQEVLGDVVYSGPYTPQLVSPGLPPFQNFTVTVPEHFQPQQVSLSVAHFALIGAGSMPFMEVANITLIIPQAN</sequence>